<sequence>MEIVNRTLTAEVLAALTYWPGIVYGGQKNPPDPVDIMVLRSFFNEMLQELPWWNRGWEVSHVKPGIPSEIASDYARSATGFTEVSVPGTVSDGCGDGLPFVAQVRFERDRLIRFQAKIGDMVIVPATAPGGRPEPHPFAAVFTRLMDLRGIPTRDMAEQTGRSRVTIDMLRDGCINPDAAFVKEIAETLDMSEADIRAIAGLDE</sequence>
<dbReference type="OrthoDB" id="3358245at2"/>
<dbReference type="SUPFAM" id="SSF47413">
    <property type="entry name" value="lambda repressor-like DNA-binding domains"/>
    <property type="match status" value="1"/>
</dbReference>
<evidence type="ECO:0000313" key="1">
    <source>
        <dbReference type="EMBL" id="KAB2388778.1"/>
    </source>
</evidence>
<proteinExistence type="predicted"/>
<reference evidence="1 2" key="1">
    <citation type="submission" date="2019-09" db="EMBL/GenBank/DDBJ databases">
        <title>Actinomadura physcomitrii sp. nov., a novel actinomycete isolated from moss [Physcomitrium sphaericum (Ludw) Fuernr].</title>
        <authorList>
            <person name="Liu C."/>
            <person name="Zhuang X."/>
        </authorList>
    </citation>
    <scope>NUCLEOTIDE SEQUENCE [LARGE SCALE GENOMIC DNA]</scope>
    <source>
        <strain evidence="1 2">CYP1-1B</strain>
    </source>
</reference>
<name>A0A6L3W716_9ACTN</name>
<dbReference type="GO" id="GO:0003677">
    <property type="term" value="F:DNA binding"/>
    <property type="evidence" value="ECO:0007669"/>
    <property type="project" value="InterPro"/>
</dbReference>
<dbReference type="Proteomes" id="UP000483004">
    <property type="component" value="Unassembled WGS sequence"/>
</dbReference>
<protein>
    <submittedName>
        <fullName evidence="1">XRE family transcriptional regulator</fullName>
    </submittedName>
</protein>
<comment type="caution">
    <text evidence="1">The sequence shown here is derived from an EMBL/GenBank/DDBJ whole genome shotgun (WGS) entry which is preliminary data.</text>
</comment>
<gene>
    <name evidence="1" type="ORF">F9B16_02285</name>
</gene>
<accession>A0A6L3W716</accession>
<dbReference type="AlphaFoldDB" id="A0A6L3W716"/>
<evidence type="ECO:0000313" key="2">
    <source>
        <dbReference type="Proteomes" id="UP000483004"/>
    </source>
</evidence>
<dbReference type="InterPro" id="IPR010982">
    <property type="entry name" value="Lambda_DNA-bd_dom_sf"/>
</dbReference>
<dbReference type="RefSeq" id="WP_151538124.1">
    <property type="nucleotide sequence ID" value="NZ_WBMR01000003.1"/>
</dbReference>
<keyword evidence="2" id="KW-1185">Reference proteome</keyword>
<organism evidence="1 2">
    <name type="scientific">Actinomadura montaniterrae</name>
    <dbReference type="NCBI Taxonomy" id="1803903"/>
    <lineage>
        <taxon>Bacteria</taxon>
        <taxon>Bacillati</taxon>
        <taxon>Actinomycetota</taxon>
        <taxon>Actinomycetes</taxon>
        <taxon>Streptosporangiales</taxon>
        <taxon>Thermomonosporaceae</taxon>
        <taxon>Actinomadura</taxon>
    </lineage>
</organism>
<dbReference type="EMBL" id="WBMR01000003">
    <property type="protein sequence ID" value="KAB2388778.1"/>
    <property type="molecule type" value="Genomic_DNA"/>
</dbReference>